<gene>
    <name evidence="6" type="ORF">M878_11940</name>
</gene>
<evidence type="ECO:0000256" key="3">
    <source>
        <dbReference type="ARBA" id="ARBA00023002"/>
    </source>
</evidence>
<dbReference type="Pfam" id="PF00296">
    <property type="entry name" value="Bac_luciferase"/>
    <property type="match status" value="1"/>
</dbReference>
<keyword evidence="4" id="KW-0503">Monooxygenase</keyword>
<accession>V6KNK6</accession>
<evidence type="ECO:0000256" key="2">
    <source>
        <dbReference type="ARBA" id="ARBA00022643"/>
    </source>
</evidence>
<evidence type="ECO:0000259" key="5">
    <source>
        <dbReference type="Pfam" id="PF00296"/>
    </source>
</evidence>
<evidence type="ECO:0000256" key="4">
    <source>
        <dbReference type="ARBA" id="ARBA00023033"/>
    </source>
</evidence>
<dbReference type="STRING" id="1352936.M878_11940"/>
<sequence>MRLGVIILPEHPWPEAGRLWKRAEDLGFDHAWTYDHLSWRSLRDSSWYDSMTTLTAAACHTHRIRLGALVVTPDFRHPVTTAKQIMSIDQVSNGRLIVGLGAGAGGPDSSVLGWPEPTRAERTARFEEFVALSDTLLRQPRTTWRGRHFEAHDARNIPGCLQRPRVPFAIAAAGPRGMRLAARFAEAWVTIGLAAPGEHTESAQFKALATQAAALEENCREVGRNPADLRRIVHLSRVAPDPYASAERFADLLGRCAELGFTDAVVGHPRPSGIFAGDPDRFERAVSDYAHLHEGN</sequence>
<dbReference type="Proteomes" id="UP000017984">
    <property type="component" value="Chromosome"/>
</dbReference>
<reference evidence="6 7" key="1">
    <citation type="journal article" date="2014" name="Genome Announc.">
        <title>Draft Genome Sequence of Streptomyces roseochromogenes subsp. oscitans DS 12.976, Producer of the Aminocoumarin Antibiotic Clorobiocin.</title>
        <authorList>
            <person name="Ruckert C."/>
            <person name="Kalinowski J."/>
            <person name="Heide L."/>
            <person name="Apel A.K."/>
        </authorList>
    </citation>
    <scope>NUCLEOTIDE SEQUENCE [LARGE SCALE GENOMIC DNA]</scope>
    <source>
        <strain evidence="6 7">DS 12.976</strain>
    </source>
</reference>
<dbReference type="GO" id="GO:0008726">
    <property type="term" value="F:alkanesulfonate monooxygenase activity"/>
    <property type="evidence" value="ECO:0007669"/>
    <property type="project" value="TreeGrafter"/>
</dbReference>
<dbReference type="PANTHER" id="PTHR42847">
    <property type="entry name" value="ALKANESULFONATE MONOOXYGENASE"/>
    <property type="match status" value="1"/>
</dbReference>
<dbReference type="InterPro" id="IPR011251">
    <property type="entry name" value="Luciferase-like_dom"/>
</dbReference>
<dbReference type="GO" id="GO:0046306">
    <property type="term" value="P:alkanesulfonate catabolic process"/>
    <property type="evidence" value="ECO:0007669"/>
    <property type="project" value="TreeGrafter"/>
</dbReference>
<dbReference type="InterPro" id="IPR036661">
    <property type="entry name" value="Luciferase-like_sf"/>
</dbReference>
<proteinExistence type="predicted"/>
<keyword evidence="3" id="KW-0560">Oxidoreductase</keyword>
<keyword evidence="1" id="KW-0285">Flavoprotein</keyword>
<dbReference type="OrthoDB" id="7374740at2"/>
<dbReference type="SUPFAM" id="SSF51679">
    <property type="entry name" value="Bacterial luciferase-like"/>
    <property type="match status" value="1"/>
</dbReference>
<dbReference type="HOGENOM" id="CLU_027853_6_1_11"/>
<evidence type="ECO:0000313" key="6">
    <source>
        <dbReference type="EMBL" id="EST33750.1"/>
    </source>
</evidence>
<dbReference type="RefSeq" id="WP_023546417.1">
    <property type="nucleotide sequence ID" value="NZ_CM002285.1"/>
</dbReference>
<dbReference type="Gene3D" id="3.20.20.30">
    <property type="entry name" value="Luciferase-like domain"/>
    <property type="match status" value="1"/>
</dbReference>
<feature type="domain" description="Luciferase-like" evidence="5">
    <location>
        <begin position="1"/>
        <end position="247"/>
    </location>
</feature>
<dbReference type="AlphaFoldDB" id="V6KNK6"/>
<dbReference type="PATRIC" id="fig|1352936.5.peg.2530"/>
<name>V6KNK6_STRRC</name>
<keyword evidence="7" id="KW-1185">Reference proteome</keyword>
<dbReference type="PANTHER" id="PTHR42847:SF4">
    <property type="entry name" value="ALKANESULFONATE MONOOXYGENASE-RELATED"/>
    <property type="match status" value="1"/>
</dbReference>
<evidence type="ECO:0000313" key="7">
    <source>
        <dbReference type="Proteomes" id="UP000017984"/>
    </source>
</evidence>
<keyword evidence="2" id="KW-0288">FMN</keyword>
<comment type="caution">
    <text evidence="6">The sequence shown here is derived from an EMBL/GenBank/DDBJ whole genome shotgun (WGS) entry which is preliminary data.</text>
</comment>
<protein>
    <recommendedName>
        <fullName evidence="5">Luciferase-like domain-containing protein</fullName>
    </recommendedName>
</protein>
<dbReference type="EMBL" id="AWQX01000097">
    <property type="protein sequence ID" value="EST33750.1"/>
    <property type="molecule type" value="Genomic_DNA"/>
</dbReference>
<dbReference type="InterPro" id="IPR050172">
    <property type="entry name" value="SsuD_RutA_monooxygenase"/>
</dbReference>
<organism evidence="6 7">
    <name type="scientific">Streptomyces roseochromogenus subsp. oscitans DS 12.976</name>
    <dbReference type="NCBI Taxonomy" id="1352936"/>
    <lineage>
        <taxon>Bacteria</taxon>
        <taxon>Bacillati</taxon>
        <taxon>Actinomycetota</taxon>
        <taxon>Actinomycetes</taxon>
        <taxon>Kitasatosporales</taxon>
        <taxon>Streptomycetaceae</taxon>
        <taxon>Streptomyces</taxon>
    </lineage>
</organism>
<evidence type="ECO:0000256" key="1">
    <source>
        <dbReference type="ARBA" id="ARBA00022630"/>
    </source>
</evidence>